<accession>A0AAF0J074</accession>
<dbReference type="EMBL" id="CP119906">
    <property type="protein sequence ID" value="WFD24681.1"/>
    <property type="molecule type" value="Genomic_DNA"/>
</dbReference>
<evidence type="ECO:0000256" key="3">
    <source>
        <dbReference type="SAM" id="MobiDB-lite"/>
    </source>
</evidence>
<dbReference type="Pfam" id="PF00385">
    <property type="entry name" value="Chromo"/>
    <property type="match status" value="1"/>
</dbReference>
<evidence type="ECO:0000256" key="1">
    <source>
        <dbReference type="ARBA" id="ARBA00004123"/>
    </source>
</evidence>
<dbReference type="GO" id="GO:0006338">
    <property type="term" value="P:chromatin remodeling"/>
    <property type="evidence" value="ECO:0007669"/>
    <property type="project" value="UniProtKB-ARBA"/>
</dbReference>
<name>A0AAF0J074_9BASI</name>
<evidence type="ECO:0000259" key="4">
    <source>
        <dbReference type="PROSITE" id="PS50013"/>
    </source>
</evidence>
<dbReference type="InterPro" id="IPR008251">
    <property type="entry name" value="Chromo_shadow_dom"/>
</dbReference>
<feature type="compositionally biased region" description="Polar residues" evidence="3">
    <location>
        <begin position="119"/>
        <end position="137"/>
    </location>
</feature>
<dbReference type="AlphaFoldDB" id="A0AAF0J074"/>
<keyword evidence="2" id="KW-0539">Nucleus</keyword>
<gene>
    <name evidence="5" type="ORF">MEQU1_003384</name>
</gene>
<evidence type="ECO:0000256" key="2">
    <source>
        <dbReference type="ARBA" id="ARBA00023242"/>
    </source>
</evidence>
<dbReference type="SMART" id="SM00298">
    <property type="entry name" value="CHROMO"/>
    <property type="match status" value="1"/>
</dbReference>
<dbReference type="PROSITE" id="PS50013">
    <property type="entry name" value="CHROMO_2"/>
    <property type="match status" value="1"/>
</dbReference>
<comment type="subcellular location">
    <subcellularLocation>
        <location evidence="1">Nucleus</location>
    </subcellularLocation>
</comment>
<dbReference type="SMART" id="SM00300">
    <property type="entry name" value="ChSh"/>
    <property type="match status" value="1"/>
</dbReference>
<dbReference type="SUPFAM" id="SSF54160">
    <property type="entry name" value="Chromo domain-like"/>
    <property type="match status" value="2"/>
</dbReference>
<dbReference type="GO" id="GO:0005634">
    <property type="term" value="C:nucleus"/>
    <property type="evidence" value="ECO:0007669"/>
    <property type="project" value="UniProtKB-SubCell"/>
</dbReference>
<dbReference type="Proteomes" id="UP001214415">
    <property type="component" value="Chromosome 7"/>
</dbReference>
<organism evidence="5 6">
    <name type="scientific">Malassezia equina</name>
    <dbReference type="NCBI Taxonomy" id="1381935"/>
    <lineage>
        <taxon>Eukaryota</taxon>
        <taxon>Fungi</taxon>
        <taxon>Dikarya</taxon>
        <taxon>Basidiomycota</taxon>
        <taxon>Ustilaginomycotina</taxon>
        <taxon>Malasseziomycetes</taxon>
        <taxon>Malasseziales</taxon>
        <taxon>Malasseziaceae</taxon>
        <taxon>Malassezia</taxon>
    </lineage>
</organism>
<dbReference type="Pfam" id="PF01393">
    <property type="entry name" value="Chromo_shadow"/>
    <property type="match status" value="1"/>
</dbReference>
<feature type="domain" description="Chromo" evidence="4">
    <location>
        <begin position="15"/>
        <end position="73"/>
    </location>
</feature>
<sequence length="285" mass="31999">MFQHTPAQVDDWEEATVKEILAHRYNANTDRLEYLIQWHDNDATWEPEQNSVEAEQLVFEYWTLRQGVEAGTAVDYVRSLHGQPEPPRMPCATDLVQRVHGATSQDARVATAPAPPDATSRNDTASTTHVSGTSAQAQVPEPALQEARASELPSRRSTRRATSSQAEDAPRGAPVPKAEPAVPDEPPYTSVLPDMSEREMEERRKYDALNDWDALEVRVETVRRVDTGLEAFLRFQEGHRLSYPTEVANRRCPQAMISFYESRVRFIARHPKQDTPAGQAAAART</sequence>
<reference evidence="5" key="1">
    <citation type="submission" date="2023-03" db="EMBL/GenBank/DDBJ databases">
        <title>Mating type loci evolution in Malassezia.</title>
        <authorList>
            <person name="Coelho M.A."/>
        </authorList>
    </citation>
    <scope>NUCLEOTIDE SEQUENCE</scope>
    <source>
        <strain evidence="5">CBS 12830</strain>
    </source>
</reference>
<dbReference type="InterPro" id="IPR023780">
    <property type="entry name" value="Chromo_domain"/>
</dbReference>
<dbReference type="Gene3D" id="2.40.50.40">
    <property type="match status" value="2"/>
</dbReference>
<dbReference type="CDD" id="cd00024">
    <property type="entry name" value="CD_CSD"/>
    <property type="match status" value="1"/>
</dbReference>
<dbReference type="InterPro" id="IPR000953">
    <property type="entry name" value="Chromo/chromo_shadow_dom"/>
</dbReference>
<evidence type="ECO:0000313" key="5">
    <source>
        <dbReference type="EMBL" id="WFD24681.1"/>
    </source>
</evidence>
<keyword evidence="6" id="KW-1185">Reference proteome</keyword>
<evidence type="ECO:0000313" key="6">
    <source>
        <dbReference type="Proteomes" id="UP001214415"/>
    </source>
</evidence>
<proteinExistence type="predicted"/>
<feature type="region of interest" description="Disordered" evidence="3">
    <location>
        <begin position="101"/>
        <end position="199"/>
    </location>
</feature>
<protein>
    <recommendedName>
        <fullName evidence="4">Chromo domain-containing protein</fullName>
    </recommendedName>
</protein>
<dbReference type="InterPro" id="IPR016197">
    <property type="entry name" value="Chromo-like_dom_sf"/>
</dbReference>